<dbReference type="KEGG" id="nhe:NECHADRAFT_101049"/>
<dbReference type="AlphaFoldDB" id="C7ZJM1"/>
<dbReference type="OMA" id="GTKETHR"/>
<dbReference type="GeneID" id="9676312"/>
<proteinExistence type="predicted"/>
<dbReference type="RefSeq" id="XP_003041508.1">
    <property type="nucleotide sequence ID" value="XM_003041462.1"/>
</dbReference>
<dbReference type="InParanoid" id="C7ZJM1"/>
<evidence type="ECO:0000313" key="1">
    <source>
        <dbReference type="EMBL" id="EEU35795.1"/>
    </source>
</evidence>
<sequence>MPSCLEAHAFRHTAAIATYHQPLLGRSPPGSSRPDLGIMAATTVAAMPAIVGLQTTLTVDDMNRSNTIYNGLPRINPKMSVNEDHVKNLEAIIAQRNLREKLGIHLLHKHDDLPKGQIKLETKMQTIAGKWGRPASIGSLDLGKIHGVVFKFVPEENILIPYEFAMGPSPVARSNMVESCIKVILGYVAGNDLANVIALELLEPVNDSQPMGPAAEIEVGEHGTIVLPKAMVDAVEFIPTGWPDVTLNYDPDSKSRPQTEWARLRPEDNHKVYTRQVENEKQLLDELALQGILIKD</sequence>
<dbReference type="Proteomes" id="UP000005206">
    <property type="component" value="Chromosome 7"/>
</dbReference>
<dbReference type="EMBL" id="GG698935">
    <property type="protein sequence ID" value="EEU35795.1"/>
    <property type="molecule type" value="Genomic_DNA"/>
</dbReference>
<accession>C7ZJM1</accession>
<keyword evidence="2" id="KW-1185">Reference proteome</keyword>
<gene>
    <name evidence="1" type="ORF">NECHADRAFT_101049</name>
</gene>
<dbReference type="VEuPathDB" id="FungiDB:NECHADRAFT_101049"/>
<evidence type="ECO:0000313" key="2">
    <source>
        <dbReference type="Proteomes" id="UP000005206"/>
    </source>
</evidence>
<dbReference type="HOGENOM" id="CLU_088680_0_0_1"/>
<reference evidence="1 2" key="1">
    <citation type="journal article" date="2009" name="PLoS Genet.">
        <title>The genome of Nectria haematococca: contribution of supernumerary chromosomes to gene expansion.</title>
        <authorList>
            <person name="Coleman J.J."/>
            <person name="Rounsley S.D."/>
            <person name="Rodriguez-Carres M."/>
            <person name="Kuo A."/>
            <person name="Wasmann C.C."/>
            <person name="Grimwood J."/>
            <person name="Schmutz J."/>
            <person name="Taga M."/>
            <person name="White G.J."/>
            <person name="Zhou S."/>
            <person name="Schwartz D.C."/>
            <person name="Freitag M."/>
            <person name="Ma L.J."/>
            <person name="Danchin E.G."/>
            <person name="Henrissat B."/>
            <person name="Coutinho P.M."/>
            <person name="Nelson D.R."/>
            <person name="Straney D."/>
            <person name="Napoli C.A."/>
            <person name="Barker B.M."/>
            <person name="Gribskov M."/>
            <person name="Rep M."/>
            <person name="Kroken S."/>
            <person name="Molnar I."/>
            <person name="Rensing C."/>
            <person name="Kennell J.C."/>
            <person name="Zamora J."/>
            <person name="Farman M.L."/>
            <person name="Selker E.U."/>
            <person name="Salamov A."/>
            <person name="Shapiro H."/>
            <person name="Pangilinan J."/>
            <person name="Lindquist E."/>
            <person name="Lamers C."/>
            <person name="Grigoriev I.V."/>
            <person name="Geiser D.M."/>
            <person name="Covert S.F."/>
            <person name="Temporini E."/>
            <person name="Vanetten H.D."/>
        </authorList>
    </citation>
    <scope>NUCLEOTIDE SEQUENCE [LARGE SCALE GENOMIC DNA]</scope>
    <source>
        <strain evidence="2">ATCC MYA-4622 / CBS 123669 / FGSC 9596 / NRRL 45880 / 77-13-4</strain>
    </source>
</reference>
<dbReference type="OrthoDB" id="2322999at2759"/>
<protein>
    <submittedName>
        <fullName evidence="1">Expressed protein</fullName>
    </submittedName>
</protein>
<name>C7ZJM1_FUSV7</name>
<organism evidence="1 2">
    <name type="scientific">Fusarium vanettenii (strain ATCC MYA-4622 / CBS 123669 / FGSC 9596 / NRRL 45880 / 77-13-4)</name>
    <name type="common">Fusarium solani subsp. pisi</name>
    <dbReference type="NCBI Taxonomy" id="660122"/>
    <lineage>
        <taxon>Eukaryota</taxon>
        <taxon>Fungi</taxon>
        <taxon>Dikarya</taxon>
        <taxon>Ascomycota</taxon>
        <taxon>Pezizomycotina</taxon>
        <taxon>Sordariomycetes</taxon>
        <taxon>Hypocreomycetidae</taxon>
        <taxon>Hypocreales</taxon>
        <taxon>Nectriaceae</taxon>
        <taxon>Fusarium</taxon>
        <taxon>Fusarium solani species complex</taxon>
        <taxon>Fusarium vanettenii</taxon>
    </lineage>
</organism>
<dbReference type="eggNOG" id="ENOG502SVH9">
    <property type="taxonomic scope" value="Eukaryota"/>
</dbReference>